<feature type="transmembrane region" description="Helical" evidence="5">
    <location>
        <begin position="29"/>
        <end position="48"/>
    </location>
</feature>
<feature type="transmembrane region" description="Helical" evidence="5">
    <location>
        <begin position="60"/>
        <end position="78"/>
    </location>
</feature>
<keyword evidence="8" id="KW-1185">Reference proteome</keyword>
<evidence type="ECO:0000256" key="3">
    <source>
        <dbReference type="ARBA" id="ARBA00022989"/>
    </source>
</evidence>
<dbReference type="Proteomes" id="UP001500575">
    <property type="component" value="Unassembled WGS sequence"/>
</dbReference>
<keyword evidence="4 5" id="KW-0472">Membrane</keyword>
<proteinExistence type="predicted"/>
<dbReference type="RefSeq" id="WP_344302920.1">
    <property type="nucleotide sequence ID" value="NZ_BAAAQQ010000004.1"/>
</dbReference>
<dbReference type="EMBL" id="BAAAQQ010000004">
    <property type="protein sequence ID" value="GAA2120266.1"/>
    <property type="molecule type" value="Genomic_DNA"/>
</dbReference>
<evidence type="ECO:0000256" key="2">
    <source>
        <dbReference type="ARBA" id="ARBA00022692"/>
    </source>
</evidence>
<feature type="domain" description="DUF202" evidence="6">
    <location>
        <begin position="20"/>
        <end position="86"/>
    </location>
</feature>
<comment type="caution">
    <text evidence="7">The sequence shown here is derived from an EMBL/GenBank/DDBJ whole genome shotgun (WGS) entry which is preliminary data.</text>
</comment>
<evidence type="ECO:0000313" key="8">
    <source>
        <dbReference type="Proteomes" id="UP001500575"/>
    </source>
</evidence>
<dbReference type="Pfam" id="PF02656">
    <property type="entry name" value="DUF202"/>
    <property type="match status" value="1"/>
</dbReference>
<keyword evidence="3 5" id="KW-1133">Transmembrane helix</keyword>
<sequence length="118" mass="12659">MAHGRWPSWVYDVGSEPDLRFSLANERTFLAWIRTALALLAGGVALDAVELPGSDVLQQVLAVGVVVLGLGCAVMSWVRWASTERAMRLRLPLPSTTVLAVFAVAMVLFAAALVVLVL</sequence>
<evidence type="ECO:0000256" key="1">
    <source>
        <dbReference type="ARBA" id="ARBA00004127"/>
    </source>
</evidence>
<comment type="subcellular location">
    <subcellularLocation>
        <location evidence="1">Endomembrane system</location>
        <topology evidence="1">Multi-pass membrane protein</topology>
    </subcellularLocation>
</comment>
<accession>A0ABN2Y4Q5</accession>
<protein>
    <submittedName>
        <fullName evidence="7">DUF202 domain-containing protein</fullName>
    </submittedName>
</protein>
<gene>
    <name evidence="7" type="ORF">GCM10009843_13640</name>
</gene>
<evidence type="ECO:0000256" key="4">
    <source>
        <dbReference type="ARBA" id="ARBA00023136"/>
    </source>
</evidence>
<keyword evidence="2 5" id="KW-0812">Transmembrane</keyword>
<reference evidence="7 8" key="1">
    <citation type="journal article" date="2019" name="Int. J. Syst. Evol. Microbiol.">
        <title>The Global Catalogue of Microorganisms (GCM) 10K type strain sequencing project: providing services to taxonomists for standard genome sequencing and annotation.</title>
        <authorList>
            <consortium name="The Broad Institute Genomics Platform"/>
            <consortium name="The Broad Institute Genome Sequencing Center for Infectious Disease"/>
            <person name="Wu L."/>
            <person name="Ma J."/>
        </authorList>
    </citation>
    <scope>NUCLEOTIDE SEQUENCE [LARGE SCALE GENOMIC DNA]</scope>
    <source>
        <strain evidence="7 8">JCM 16021</strain>
    </source>
</reference>
<evidence type="ECO:0000259" key="6">
    <source>
        <dbReference type="Pfam" id="PF02656"/>
    </source>
</evidence>
<evidence type="ECO:0000313" key="7">
    <source>
        <dbReference type="EMBL" id="GAA2120266.1"/>
    </source>
</evidence>
<organism evidence="7 8">
    <name type="scientific">Nocardioides bigeumensis</name>
    <dbReference type="NCBI Taxonomy" id="433657"/>
    <lineage>
        <taxon>Bacteria</taxon>
        <taxon>Bacillati</taxon>
        <taxon>Actinomycetota</taxon>
        <taxon>Actinomycetes</taxon>
        <taxon>Propionibacteriales</taxon>
        <taxon>Nocardioidaceae</taxon>
        <taxon>Nocardioides</taxon>
    </lineage>
</organism>
<dbReference type="InterPro" id="IPR003807">
    <property type="entry name" value="DUF202"/>
</dbReference>
<name>A0ABN2Y4Q5_9ACTN</name>
<feature type="transmembrane region" description="Helical" evidence="5">
    <location>
        <begin position="98"/>
        <end position="117"/>
    </location>
</feature>
<evidence type="ECO:0000256" key="5">
    <source>
        <dbReference type="SAM" id="Phobius"/>
    </source>
</evidence>